<reference evidence="2" key="1">
    <citation type="submission" date="2014-12" db="EMBL/GenBank/DDBJ databases">
        <title>Genome Sequence of Valsa Canker Pathogens Uncovers a Specific Adaption of Colonization on Woody Bark.</title>
        <authorList>
            <person name="Yin Z."/>
            <person name="Liu H."/>
            <person name="Gao X."/>
            <person name="Li Z."/>
            <person name="Song N."/>
            <person name="Ke X."/>
            <person name="Dai Q."/>
            <person name="Wu Y."/>
            <person name="Sun Y."/>
            <person name="Xu J.-R."/>
            <person name="Kang Z.K."/>
            <person name="Wang L."/>
            <person name="Huang L."/>
        </authorList>
    </citation>
    <scope>NUCLEOTIDE SEQUENCE [LARGE SCALE GENOMIC DNA]</scope>
    <source>
        <strain evidence="2">03-8</strain>
    </source>
</reference>
<protein>
    <recommendedName>
        <fullName evidence="1">Heterokaryon incompatibility domain-containing protein</fullName>
    </recommendedName>
</protein>
<sequence>MAFIFDQPRWLGYSHDGYPLTVDLDHYFSVRGTRVVGSLSTHEILAAHQSWLTLGLLECVTLRTVTEDESVVTVSNFSCGKVQALCPKKIRAILQHCDTLPGRLGRQALHRHIEMVESSLHKARVGIHALIRNLDVGSRGWPESAPATLYFICIVCEAVTVALISLCLKANVLRSRGPGPRTWNFVLELFKDQVQAVARGNGWCPSILNFLLDDGTISGVDYAIRQKFFAPGNHETCSALLCNSSIVDTDNYTTKHVTGCPGVDCTLVRPACEDVKDLILKGQVPILGAEQSSPDPSSCLYLRPADEKDYVAFSHVWADGLGSTTEKGLPKCQISKLSALAAELVPGGYFWIDSLCVPEDRAPRKKAIQMMGATYQRAAKVLVLDAGIQTCMAEDTREQKLLCVLASNWMRRLWTLQEAILAADLVFRFMGSSIPIHELMPNMVELHQNPLLCSLTSGVHRLTKRSDVQSFTLGDVSRALRWRTTSRMADETLAIASLLDVDTKVLLDTEAEGRIERLLIMVKKVPLNILFLSGEKSPTIGFRWAPKTFMNNFGGLNLAVAGGQADVTSAGLIGTYYTYMLPTKALVFEPDKWWRVADREPGATLRVTDPYNQRTKYRCDVLILPERLSPGDTLAAVSAQFIGASKTDGVVYCAYSRRLLAEKEKVPPKTESGLILPSWVGTAKLCIC</sequence>
<dbReference type="OrthoDB" id="2426273at2759"/>
<dbReference type="PANTHER" id="PTHR39596">
    <property type="match status" value="1"/>
</dbReference>
<evidence type="ECO:0000259" key="1">
    <source>
        <dbReference type="Pfam" id="PF06985"/>
    </source>
</evidence>
<dbReference type="Proteomes" id="UP000078559">
    <property type="component" value="Chromosome 1"/>
</dbReference>
<evidence type="ECO:0000313" key="3">
    <source>
        <dbReference type="Proteomes" id="UP000078559"/>
    </source>
</evidence>
<name>A0A194VNT0_CYTMA</name>
<keyword evidence="3" id="KW-1185">Reference proteome</keyword>
<gene>
    <name evidence="2" type="ORF">VM1G_00118</name>
</gene>
<proteinExistence type="predicted"/>
<dbReference type="Pfam" id="PF06985">
    <property type="entry name" value="HET"/>
    <property type="match status" value="1"/>
</dbReference>
<feature type="domain" description="Heterokaryon incompatibility" evidence="1">
    <location>
        <begin position="310"/>
        <end position="384"/>
    </location>
</feature>
<dbReference type="AlphaFoldDB" id="A0A194VNT0"/>
<organism evidence="2 3">
    <name type="scientific">Cytospora mali</name>
    <name type="common">Apple Valsa canker fungus</name>
    <name type="synonym">Valsa mali</name>
    <dbReference type="NCBI Taxonomy" id="578113"/>
    <lineage>
        <taxon>Eukaryota</taxon>
        <taxon>Fungi</taxon>
        <taxon>Dikarya</taxon>
        <taxon>Ascomycota</taxon>
        <taxon>Pezizomycotina</taxon>
        <taxon>Sordariomycetes</taxon>
        <taxon>Sordariomycetidae</taxon>
        <taxon>Diaporthales</taxon>
        <taxon>Cytosporaceae</taxon>
        <taxon>Cytospora</taxon>
    </lineage>
</organism>
<accession>A0A194VNT0</accession>
<dbReference type="EMBL" id="CM003098">
    <property type="protein sequence ID" value="KUI65490.1"/>
    <property type="molecule type" value="Genomic_DNA"/>
</dbReference>
<evidence type="ECO:0000313" key="2">
    <source>
        <dbReference type="EMBL" id="KUI65490.1"/>
    </source>
</evidence>
<dbReference type="PANTHER" id="PTHR39596:SF2">
    <property type="entry name" value="HET DOMAIN PROTEIN (AFU_ORTHOLOGUE AFUA_1G17550)-RELATED"/>
    <property type="match status" value="1"/>
</dbReference>
<dbReference type="InterPro" id="IPR010730">
    <property type="entry name" value="HET"/>
</dbReference>